<dbReference type="GO" id="GO:0016787">
    <property type="term" value="F:hydrolase activity"/>
    <property type="evidence" value="ECO:0007669"/>
    <property type="project" value="UniProtKB-KW"/>
</dbReference>
<dbReference type="PANTHER" id="PTHR48081:SF8">
    <property type="entry name" value="ALPHA_BETA HYDROLASE FOLD-3 DOMAIN-CONTAINING PROTEIN-RELATED"/>
    <property type="match status" value="1"/>
</dbReference>
<organism evidence="3 4">
    <name type="scientific">Nocardioides szechwanensis</name>
    <dbReference type="NCBI Taxonomy" id="1005944"/>
    <lineage>
        <taxon>Bacteria</taxon>
        <taxon>Bacillati</taxon>
        <taxon>Actinomycetota</taxon>
        <taxon>Actinomycetes</taxon>
        <taxon>Propionibacteriales</taxon>
        <taxon>Nocardioidaceae</taxon>
        <taxon>Nocardioides</taxon>
    </lineage>
</organism>
<dbReference type="InterPro" id="IPR029058">
    <property type="entry name" value="AB_hydrolase_fold"/>
</dbReference>
<evidence type="ECO:0000313" key="4">
    <source>
        <dbReference type="Proteomes" id="UP000199004"/>
    </source>
</evidence>
<dbReference type="EMBL" id="FNIC01000003">
    <property type="protein sequence ID" value="SDN54332.1"/>
    <property type="molecule type" value="Genomic_DNA"/>
</dbReference>
<gene>
    <name evidence="3" type="ORF">SAMN05192576_2356</name>
</gene>
<evidence type="ECO:0000256" key="1">
    <source>
        <dbReference type="ARBA" id="ARBA00022801"/>
    </source>
</evidence>
<keyword evidence="4" id="KW-1185">Reference proteome</keyword>
<dbReference type="SUPFAM" id="SSF53474">
    <property type="entry name" value="alpha/beta-Hydrolases"/>
    <property type="match status" value="1"/>
</dbReference>
<evidence type="ECO:0000313" key="3">
    <source>
        <dbReference type="EMBL" id="SDN54332.1"/>
    </source>
</evidence>
<reference evidence="3 4" key="1">
    <citation type="submission" date="2016-10" db="EMBL/GenBank/DDBJ databases">
        <authorList>
            <person name="de Groot N.N."/>
        </authorList>
    </citation>
    <scope>NUCLEOTIDE SEQUENCE [LARGE SCALE GENOMIC DNA]</scope>
    <source>
        <strain evidence="3 4">CGMCC 1.11147</strain>
    </source>
</reference>
<dbReference type="InterPro" id="IPR050300">
    <property type="entry name" value="GDXG_lipolytic_enzyme"/>
</dbReference>
<dbReference type="AlphaFoldDB" id="A0A1H0C910"/>
<dbReference type="Gene3D" id="3.40.50.1820">
    <property type="entry name" value="alpha/beta hydrolase"/>
    <property type="match status" value="1"/>
</dbReference>
<proteinExistence type="predicted"/>
<keyword evidence="1" id="KW-0378">Hydrolase</keyword>
<dbReference type="STRING" id="1005944.SAMN05192576_2356"/>
<protein>
    <submittedName>
        <fullName evidence="3">Acetyl esterase</fullName>
    </submittedName>
</protein>
<accession>A0A1H0C910</accession>
<evidence type="ECO:0000259" key="2">
    <source>
        <dbReference type="Pfam" id="PF07859"/>
    </source>
</evidence>
<feature type="domain" description="Alpha/beta hydrolase fold-3" evidence="2">
    <location>
        <begin position="93"/>
        <end position="302"/>
    </location>
</feature>
<sequence length="328" mass="34832">MTELKLPAGVRAIDRLMKSNKNFSIEHMDERALERAQTTVIPDAGLGAVLAGLFMGRPRSGVTISTTSFPAAHGDVPLRVYTPDKHSGPRPVVLNFHGGGFALGNARQGDWICTTVAADLDAVVVSVDYRLAPTHRFPAAVEDCYDALVWTAAHADELGGDPDRIGVMGDSAGGNLAAVIAIMAREEGGPTVRHQALVYPATDLTDGLRETESYKSNTRGIVLSNADMEVFHGHYVTDDADSSDWRLSPLHAPGLSGLPPAVVVVAGLDPLHDVGVQYAEALVAAGGHARVEDFHVMPHGFLSFPYFSQGARPAMAAIVASQRQALRT</sequence>
<dbReference type="InterPro" id="IPR013094">
    <property type="entry name" value="AB_hydrolase_3"/>
</dbReference>
<dbReference type="RefSeq" id="WP_091024959.1">
    <property type="nucleotide sequence ID" value="NZ_BKAE01000006.1"/>
</dbReference>
<dbReference type="Proteomes" id="UP000199004">
    <property type="component" value="Unassembled WGS sequence"/>
</dbReference>
<name>A0A1H0C910_9ACTN</name>
<dbReference type="PANTHER" id="PTHR48081">
    <property type="entry name" value="AB HYDROLASE SUPERFAMILY PROTEIN C4A8.06C"/>
    <property type="match status" value="1"/>
</dbReference>
<dbReference type="OrthoDB" id="3181909at2"/>
<dbReference type="Pfam" id="PF07859">
    <property type="entry name" value="Abhydrolase_3"/>
    <property type="match status" value="1"/>
</dbReference>